<comment type="caution">
    <text evidence="1">The sequence shown here is derived from an EMBL/GenBank/DDBJ whole genome shotgun (WGS) entry which is preliminary data.</text>
</comment>
<accession>A0A955L8F2</accession>
<dbReference type="AlphaFoldDB" id="A0A955L8F2"/>
<protein>
    <submittedName>
        <fullName evidence="1">Uncharacterized protein</fullName>
    </submittedName>
</protein>
<proteinExistence type="predicted"/>
<dbReference type="EMBL" id="JAGQLH010000029">
    <property type="protein sequence ID" value="MCA9385591.1"/>
    <property type="molecule type" value="Genomic_DNA"/>
</dbReference>
<reference evidence="1" key="1">
    <citation type="submission" date="2020-04" db="EMBL/GenBank/DDBJ databases">
        <authorList>
            <person name="Zhang T."/>
        </authorList>
    </citation>
    <scope>NUCLEOTIDE SEQUENCE</scope>
    <source>
        <strain evidence="1">HKST-UBA11</strain>
    </source>
</reference>
<reference evidence="1" key="2">
    <citation type="journal article" date="2021" name="Microbiome">
        <title>Successional dynamics and alternative stable states in a saline activated sludge microbial community over 9 years.</title>
        <authorList>
            <person name="Wang Y."/>
            <person name="Ye J."/>
            <person name="Ju F."/>
            <person name="Liu L."/>
            <person name="Boyd J.A."/>
            <person name="Deng Y."/>
            <person name="Parks D.H."/>
            <person name="Jiang X."/>
            <person name="Yin X."/>
            <person name="Woodcroft B.J."/>
            <person name="Tyson G.W."/>
            <person name="Hugenholtz P."/>
            <person name="Polz M.F."/>
            <person name="Zhang T."/>
        </authorList>
    </citation>
    <scope>NUCLEOTIDE SEQUENCE</scope>
    <source>
        <strain evidence="1">HKST-UBA11</strain>
    </source>
</reference>
<evidence type="ECO:0000313" key="2">
    <source>
        <dbReference type="Proteomes" id="UP000754563"/>
    </source>
</evidence>
<sequence length="69" mass="7647">MAEQENRADAGNNSRFDLISYMLAVLQGANTVLHGVKSFEHVPSLFDRKPVTLPSGVKHPFMSETKDES</sequence>
<evidence type="ECO:0000313" key="1">
    <source>
        <dbReference type="EMBL" id="MCA9385591.1"/>
    </source>
</evidence>
<name>A0A955L8F2_9BACT</name>
<gene>
    <name evidence="1" type="ORF">KC717_03000</name>
</gene>
<dbReference type="Proteomes" id="UP000754563">
    <property type="component" value="Unassembled WGS sequence"/>
</dbReference>
<organism evidence="1 2">
    <name type="scientific">Candidatus Dojkabacteria bacterium</name>
    <dbReference type="NCBI Taxonomy" id="2099670"/>
    <lineage>
        <taxon>Bacteria</taxon>
        <taxon>Candidatus Dojkabacteria</taxon>
    </lineage>
</organism>